<evidence type="ECO:0000256" key="2">
    <source>
        <dbReference type="ARBA" id="ARBA00023125"/>
    </source>
</evidence>
<comment type="caution">
    <text evidence="5">The sequence shown here is derived from an EMBL/GenBank/DDBJ whole genome shotgun (WGS) entry which is preliminary data.</text>
</comment>
<dbReference type="CDD" id="cd06170">
    <property type="entry name" value="LuxR_C_like"/>
    <property type="match status" value="1"/>
</dbReference>
<dbReference type="EMBL" id="SACN01000003">
    <property type="protein sequence ID" value="RVT90556.1"/>
    <property type="molecule type" value="Genomic_DNA"/>
</dbReference>
<dbReference type="Pfam" id="PF00196">
    <property type="entry name" value="GerE"/>
    <property type="match status" value="1"/>
</dbReference>
<dbReference type="InterPro" id="IPR000792">
    <property type="entry name" value="Tscrpt_reg_LuxR_C"/>
</dbReference>
<evidence type="ECO:0000256" key="1">
    <source>
        <dbReference type="ARBA" id="ARBA00023015"/>
    </source>
</evidence>
<dbReference type="AlphaFoldDB" id="A0A437LYZ2"/>
<dbReference type="SUPFAM" id="SSF75516">
    <property type="entry name" value="Pheromone-binding domain of LuxR-like quorum-sensing transcription factors"/>
    <property type="match status" value="1"/>
</dbReference>
<dbReference type="PANTHER" id="PTHR44688">
    <property type="entry name" value="DNA-BINDING TRANSCRIPTIONAL ACTIVATOR DEVR_DOSR"/>
    <property type="match status" value="1"/>
</dbReference>
<keyword evidence="3" id="KW-0804">Transcription</keyword>
<dbReference type="Gene3D" id="3.30.450.80">
    <property type="entry name" value="Transcription factor LuxR-like, autoinducer-binding domain"/>
    <property type="match status" value="1"/>
</dbReference>
<keyword evidence="1" id="KW-0805">Transcription regulation</keyword>
<dbReference type="PANTHER" id="PTHR44688:SF16">
    <property type="entry name" value="DNA-BINDING TRANSCRIPTIONAL ACTIVATOR DEVR_DOSR"/>
    <property type="match status" value="1"/>
</dbReference>
<evidence type="ECO:0000256" key="3">
    <source>
        <dbReference type="ARBA" id="ARBA00023163"/>
    </source>
</evidence>
<dbReference type="OrthoDB" id="3170288at2"/>
<sequence>MKLVDSFVSQLTGRLDEANLHEALERATHDMSFHHFALSRHLDRSRALAPDIRSHNYPAGWVDEYDERTLGSIDPVRRASERTVAGFAWSNLGDLIALSETDRMTLERGHRHGIGDGMTVPANIPGEVSGSCTFALRPGEVFPCHQFGTAQLIGTFAFEAARRLQNDRRAPPTHALTERQRDCVLWVARGKSDWEVSKILGIRHDTVVQHLKMARERYDVEKRTSLVVRALFDGLFSFADIIRRRF</sequence>
<organism evidence="5 6">
    <name type="scientific">Sphingomonas crocodyli</name>
    <dbReference type="NCBI Taxonomy" id="1979270"/>
    <lineage>
        <taxon>Bacteria</taxon>
        <taxon>Pseudomonadati</taxon>
        <taxon>Pseudomonadota</taxon>
        <taxon>Alphaproteobacteria</taxon>
        <taxon>Sphingomonadales</taxon>
        <taxon>Sphingomonadaceae</taxon>
        <taxon>Sphingomonas</taxon>
    </lineage>
</organism>
<evidence type="ECO:0000259" key="4">
    <source>
        <dbReference type="PROSITE" id="PS50043"/>
    </source>
</evidence>
<evidence type="ECO:0000313" key="5">
    <source>
        <dbReference type="EMBL" id="RVT90556.1"/>
    </source>
</evidence>
<protein>
    <submittedName>
        <fullName evidence="5">LuxR family transcriptional regulator</fullName>
    </submittedName>
</protein>
<proteinExistence type="predicted"/>
<dbReference type="Proteomes" id="UP000282971">
    <property type="component" value="Unassembled WGS sequence"/>
</dbReference>
<gene>
    <name evidence="5" type="ORF">EOD43_18885</name>
</gene>
<dbReference type="PROSITE" id="PS50043">
    <property type="entry name" value="HTH_LUXR_2"/>
    <property type="match status" value="1"/>
</dbReference>
<keyword evidence="6" id="KW-1185">Reference proteome</keyword>
<dbReference type="InterPro" id="IPR036693">
    <property type="entry name" value="TF_LuxR_autoind-bd_dom_sf"/>
</dbReference>
<dbReference type="SMART" id="SM00421">
    <property type="entry name" value="HTH_LUXR"/>
    <property type="match status" value="1"/>
</dbReference>
<keyword evidence="2" id="KW-0238">DNA-binding</keyword>
<dbReference type="InterPro" id="IPR036388">
    <property type="entry name" value="WH-like_DNA-bd_sf"/>
</dbReference>
<dbReference type="GO" id="GO:0003677">
    <property type="term" value="F:DNA binding"/>
    <property type="evidence" value="ECO:0007669"/>
    <property type="project" value="UniProtKB-KW"/>
</dbReference>
<dbReference type="GO" id="GO:0006355">
    <property type="term" value="P:regulation of DNA-templated transcription"/>
    <property type="evidence" value="ECO:0007669"/>
    <property type="project" value="InterPro"/>
</dbReference>
<dbReference type="SUPFAM" id="SSF46894">
    <property type="entry name" value="C-terminal effector domain of the bipartite response regulators"/>
    <property type="match status" value="1"/>
</dbReference>
<reference evidence="5 6" key="1">
    <citation type="submission" date="2019-01" db="EMBL/GenBank/DDBJ databases">
        <authorList>
            <person name="Chen W.-M."/>
        </authorList>
    </citation>
    <scope>NUCLEOTIDE SEQUENCE [LARGE SCALE GENOMIC DNA]</scope>
    <source>
        <strain evidence="5 6">CCP-7</strain>
    </source>
</reference>
<dbReference type="Pfam" id="PF03472">
    <property type="entry name" value="Autoind_bind"/>
    <property type="match status" value="1"/>
</dbReference>
<dbReference type="InterPro" id="IPR016032">
    <property type="entry name" value="Sig_transdc_resp-reg_C-effctor"/>
</dbReference>
<dbReference type="Gene3D" id="1.10.10.10">
    <property type="entry name" value="Winged helix-like DNA-binding domain superfamily/Winged helix DNA-binding domain"/>
    <property type="match status" value="1"/>
</dbReference>
<name>A0A437LYZ2_9SPHN</name>
<accession>A0A437LYZ2</accession>
<evidence type="ECO:0000313" key="6">
    <source>
        <dbReference type="Proteomes" id="UP000282971"/>
    </source>
</evidence>
<dbReference type="InterPro" id="IPR005143">
    <property type="entry name" value="TF_LuxR_autoind-bd_dom"/>
</dbReference>
<feature type="domain" description="HTH luxR-type" evidence="4">
    <location>
        <begin position="169"/>
        <end position="234"/>
    </location>
</feature>